<evidence type="ECO:0000256" key="10">
    <source>
        <dbReference type="SAM" id="MobiDB-lite"/>
    </source>
</evidence>
<dbReference type="InterPro" id="IPR024826">
    <property type="entry name" value="DNA_pol_delta/II_ssu"/>
</dbReference>
<evidence type="ECO:0000256" key="1">
    <source>
        <dbReference type="ARBA" id="ARBA00004123"/>
    </source>
</evidence>
<dbReference type="InterPro" id="IPR040663">
    <property type="entry name" value="DNA_pol_D_N"/>
</dbReference>
<proteinExistence type="inferred from homology"/>
<dbReference type="InterPro" id="IPR007185">
    <property type="entry name" value="DNA_pol_a/d/e_bsu"/>
</dbReference>
<dbReference type="Gene3D" id="2.40.50.430">
    <property type="match status" value="1"/>
</dbReference>
<dbReference type="Pfam" id="PF04042">
    <property type="entry name" value="DNA_pol_E_B"/>
    <property type="match status" value="1"/>
</dbReference>
<dbReference type="Gene3D" id="3.60.21.50">
    <property type="match status" value="1"/>
</dbReference>
<evidence type="ECO:0000256" key="6">
    <source>
        <dbReference type="ARBA" id="ARBA00022705"/>
    </source>
</evidence>
<dbReference type="EC" id="2.7.7.7" evidence="3"/>
<keyword evidence="7" id="KW-0239">DNA-directed DNA polymerase</keyword>
<dbReference type="EMBL" id="ML996081">
    <property type="protein sequence ID" value="KAF2156844.1"/>
    <property type="molecule type" value="Genomic_DNA"/>
</dbReference>
<keyword evidence="14" id="KW-1185">Reference proteome</keyword>
<comment type="subcellular location">
    <subcellularLocation>
        <location evidence="1">Nucleus</location>
    </subcellularLocation>
</comment>
<reference evidence="13" key="1">
    <citation type="journal article" date="2020" name="Stud. Mycol.">
        <title>101 Dothideomycetes genomes: a test case for predicting lifestyles and emergence of pathogens.</title>
        <authorList>
            <person name="Haridas S."/>
            <person name="Albert R."/>
            <person name="Binder M."/>
            <person name="Bloem J."/>
            <person name="Labutti K."/>
            <person name="Salamov A."/>
            <person name="Andreopoulos B."/>
            <person name="Baker S."/>
            <person name="Barry K."/>
            <person name="Bills G."/>
            <person name="Bluhm B."/>
            <person name="Cannon C."/>
            <person name="Castanera R."/>
            <person name="Culley D."/>
            <person name="Daum C."/>
            <person name="Ezra D."/>
            <person name="Gonzalez J."/>
            <person name="Henrissat B."/>
            <person name="Kuo A."/>
            <person name="Liang C."/>
            <person name="Lipzen A."/>
            <person name="Lutzoni F."/>
            <person name="Magnuson J."/>
            <person name="Mondo S."/>
            <person name="Nolan M."/>
            <person name="Ohm R."/>
            <person name="Pangilinan J."/>
            <person name="Park H.-J."/>
            <person name="Ramirez L."/>
            <person name="Alfaro M."/>
            <person name="Sun H."/>
            <person name="Tritt A."/>
            <person name="Yoshinaga Y."/>
            <person name="Zwiers L.-H."/>
            <person name="Turgeon B."/>
            <person name="Goodwin S."/>
            <person name="Spatafora J."/>
            <person name="Crous P."/>
            <person name="Grigoriev I."/>
        </authorList>
    </citation>
    <scope>NUCLEOTIDE SEQUENCE</scope>
    <source>
        <strain evidence="13">CBS 260.36</strain>
    </source>
</reference>
<protein>
    <recommendedName>
        <fullName evidence="3">DNA-directed DNA polymerase</fullName>
        <ecNumber evidence="3">2.7.7.7</ecNumber>
    </recommendedName>
</protein>
<dbReference type="GO" id="GO:0043625">
    <property type="term" value="C:delta DNA polymerase complex"/>
    <property type="evidence" value="ECO:0007669"/>
    <property type="project" value="TreeGrafter"/>
</dbReference>
<feature type="domain" description="DNA polymerase alpha/delta/epsilon subunit B" evidence="11">
    <location>
        <begin position="231"/>
        <end position="472"/>
    </location>
</feature>
<dbReference type="GO" id="GO:0006273">
    <property type="term" value="P:lagging strand elongation"/>
    <property type="evidence" value="ECO:0007669"/>
    <property type="project" value="UniProtKB-ARBA"/>
</dbReference>
<organism evidence="13 14">
    <name type="scientific">Myriangium duriaei CBS 260.36</name>
    <dbReference type="NCBI Taxonomy" id="1168546"/>
    <lineage>
        <taxon>Eukaryota</taxon>
        <taxon>Fungi</taxon>
        <taxon>Dikarya</taxon>
        <taxon>Ascomycota</taxon>
        <taxon>Pezizomycotina</taxon>
        <taxon>Dothideomycetes</taxon>
        <taxon>Dothideomycetidae</taxon>
        <taxon>Myriangiales</taxon>
        <taxon>Myriangiaceae</taxon>
        <taxon>Myriangium</taxon>
    </lineage>
</organism>
<evidence type="ECO:0000259" key="12">
    <source>
        <dbReference type="Pfam" id="PF18018"/>
    </source>
</evidence>
<keyword evidence="5" id="KW-0548">Nucleotidyltransferase</keyword>
<evidence type="ECO:0000256" key="8">
    <source>
        <dbReference type="ARBA" id="ARBA00023242"/>
    </source>
</evidence>
<evidence type="ECO:0000313" key="14">
    <source>
        <dbReference type="Proteomes" id="UP000799439"/>
    </source>
</evidence>
<accession>A0A9P4JDH3</accession>
<comment type="similarity">
    <text evidence="2">Belongs to the DNA polymerase delta/II small subunit family.</text>
</comment>
<evidence type="ECO:0000313" key="13">
    <source>
        <dbReference type="EMBL" id="KAF2156844.1"/>
    </source>
</evidence>
<dbReference type="InterPro" id="IPR041863">
    <property type="entry name" value="PolD2_C"/>
</dbReference>
<dbReference type="GO" id="GO:0003677">
    <property type="term" value="F:DNA binding"/>
    <property type="evidence" value="ECO:0007669"/>
    <property type="project" value="InterPro"/>
</dbReference>
<feature type="region of interest" description="Disordered" evidence="10">
    <location>
        <begin position="1"/>
        <end position="27"/>
    </location>
</feature>
<name>A0A9P4JDH3_9PEZI</name>
<keyword evidence="8" id="KW-0539">Nucleus</keyword>
<dbReference type="CDD" id="cd07387">
    <property type="entry name" value="MPP_PolD2_C"/>
    <property type="match status" value="1"/>
</dbReference>
<feature type="domain" description="DNA polymerase delta subunit OB-fold" evidence="12">
    <location>
        <begin position="49"/>
        <end position="195"/>
    </location>
</feature>
<dbReference type="Proteomes" id="UP000799439">
    <property type="component" value="Unassembled WGS sequence"/>
</dbReference>
<evidence type="ECO:0000256" key="9">
    <source>
        <dbReference type="ARBA" id="ARBA00049244"/>
    </source>
</evidence>
<comment type="caution">
    <text evidence="13">The sequence shown here is derived from an EMBL/GenBank/DDBJ whole genome shotgun (WGS) entry which is preliminary data.</text>
</comment>
<dbReference type="OrthoDB" id="3763at2759"/>
<dbReference type="PANTHER" id="PTHR10416">
    <property type="entry name" value="DNA POLYMERASE DELTA SUBUNIT 2"/>
    <property type="match status" value="1"/>
</dbReference>
<evidence type="ECO:0000256" key="5">
    <source>
        <dbReference type="ARBA" id="ARBA00022695"/>
    </source>
</evidence>
<sequence length="520" mass="56881">MISKDSHADLLQPPPSSPSSDPAANRIPSSYHPLTTYNLPSTKRTYTQQFSDLYFSRLTLLKPSVTSLAAEAWADFRLGDETAQRTERVLDVRQGELCWVVGTCFMEMPLKPNVLEDVGREHWIAAPVAQHQKFFTEDDDGAATGFANRKVMLEDESGRLRLTGEMLDRIMLVTGAIVAVLGTENRDGEFEVLDVKVPDLPRQPQRWEVDDAQRAVEGKKVFPDRPKAGKIALISGLGITGEEGDTLALELLSEWLLGEAGGSDDISDASRISRLIVVGNSLAHGGPIPTREELAEKHISTKAGSKKYGYDSSTYNPAPTDALDNWLAGLLPSIPITLLPGDSDPAHAALPQQPVHAALFPRSRAYMAPPAPQGTTKKPNPAAGGWFDSATNPFEAEVDGWRLLATGGQPVEDMSRYVPVESRAEMMEAMLRWRLSAPTCPDTLWCYPFQSTDAFVITACPHLFVAGNQLQFETTVVHGPQGRDCRVVAVPKFKESGEIVLLDAETLEPEVVKVDIWTGE</sequence>
<evidence type="ECO:0000256" key="3">
    <source>
        <dbReference type="ARBA" id="ARBA00012417"/>
    </source>
</evidence>
<gene>
    <name evidence="13" type="ORF">K461DRAFT_317034</name>
</gene>
<dbReference type="GO" id="GO:0003887">
    <property type="term" value="F:DNA-directed DNA polymerase activity"/>
    <property type="evidence" value="ECO:0007669"/>
    <property type="project" value="UniProtKB-KW"/>
</dbReference>
<dbReference type="Pfam" id="PF18018">
    <property type="entry name" value="DNA_pol_D_N"/>
    <property type="match status" value="1"/>
</dbReference>
<evidence type="ECO:0000259" key="11">
    <source>
        <dbReference type="Pfam" id="PF04042"/>
    </source>
</evidence>
<evidence type="ECO:0000256" key="7">
    <source>
        <dbReference type="ARBA" id="ARBA00022932"/>
    </source>
</evidence>
<dbReference type="AlphaFoldDB" id="A0A9P4JDH3"/>
<evidence type="ECO:0000256" key="2">
    <source>
        <dbReference type="ARBA" id="ARBA00006035"/>
    </source>
</evidence>
<keyword evidence="4" id="KW-0808">Transferase</keyword>
<keyword evidence="6" id="KW-0235">DNA replication</keyword>
<dbReference type="FunFam" id="2.40.50.430:FF:000002">
    <property type="entry name" value="DNA polymerase delta subunit"/>
    <property type="match status" value="1"/>
</dbReference>
<evidence type="ECO:0000256" key="4">
    <source>
        <dbReference type="ARBA" id="ARBA00022679"/>
    </source>
</evidence>
<dbReference type="GO" id="GO:0006281">
    <property type="term" value="P:DNA repair"/>
    <property type="evidence" value="ECO:0007669"/>
    <property type="project" value="UniProtKB-ARBA"/>
</dbReference>
<comment type="catalytic activity">
    <reaction evidence="9">
        <text>DNA(n) + a 2'-deoxyribonucleoside 5'-triphosphate = DNA(n+1) + diphosphate</text>
        <dbReference type="Rhea" id="RHEA:22508"/>
        <dbReference type="Rhea" id="RHEA-COMP:17339"/>
        <dbReference type="Rhea" id="RHEA-COMP:17340"/>
        <dbReference type="ChEBI" id="CHEBI:33019"/>
        <dbReference type="ChEBI" id="CHEBI:61560"/>
        <dbReference type="ChEBI" id="CHEBI:173112"/>
        <dbReference type="EC" id="2.7.7.7"/>
    </reaction>
</comment>
<dbReference type="PANTHER" id="PTHR10416:SF0">
    <property type="entry name" value="DNA POLYMERASE DELTA SUBUNIT 2"/>
    <property type="match status" value="1"/>
</dbReference>